<dbReference type="Proteomes" id="UP000479710">
    <property type="component" value="Unassembled WGS sequence"/>
</dbReference>
<dbReference type="EMBL" id="SPHZ02000003">
    <property type="protein sequence ID" value="KAF0924423.1"/>
    <property type="molecule type" value="Genomic_DNA"/>
</dbReference>
<sequence length="317" mass="32624">MGDANGNQAQHGLPPRHRIIPDAVAAAARASRPVLLASQAQLLGGGGVAAAGQQIGLAIASQQPPAQTAIPAQMRRSSRNPWSRTVPSLLSDGKSYHIIDPTFGSEQELAPVPAQPPSPRPISAAFAWPVPPRGWTVSPTTGRYRFGASAGASSSSAAPRAPTPPPPPAAAAAPRAPAPAPPAPPAAPPGLPPTGAPVVRPPRGPARARLAPVAPEEAFEEYLMEHRVIDAPVDAVPWQVIGGSEYAGIFVVGGPARNRAELEAAEARERRKNRMDKRKAVAAARAQQSPPPTPADAPESSGGSKKKRGGGRKKKQA</sequence>
<feature type="region of interest" description="Disordered" evidence="1">
    <location>
        <begin position="65"/>
        <end position="88"/>
    </location>
</feature>
<evidence type="ECO:0000313" key="2">
    <source>
        <dbReference type="EMBL" id="KAF0924423.1"/>
    </source>
</evidence>
<evidence type="ECO:0000256" key="1">
    <source>
        <dbReference type="SAM" id="MobiDB-lite"/>
    </source>
</evidence>
<protein>
    <submittedName>
        <fullName evidence="2">Uncharacterized protein</fullName>
    </submittedName>
</protein>
<dbReference type="OrthoDB" id="10673666at2759"/>
<feature type="compositionally biased region" description="Polar residues" evidence="1">
    <location>
        <begin position="79"/>
        <end position="88"/>
    </location>
</feature>
<evidence type="ECO:0000313" key="3">
    <source>
        <dbReference type="Proteomes" id="UP000479710"/>
    </source>
</evidence>
<feature type="region of interest" description="Disordered" evidence="1">
    <location>
        <begin position="146"/>
        <end position="209"/>
    </location>
</feature>
<feature type="region of interest" description="Disordered" evidence="1">
    <location>
        <begin position="265"/>
        <end position="317"/>
    </location>
</feature>
<organism evidence="2 3">
    <name type="scientific">Oryza meyeriana var. granulata</name>
    <dbReference type="NCBI Taxonomy" id="110450"/>
    <lineage>
        <taxon>Eukaryota</taxon>
        <taxon>Viridiplantae</taxon>
        <taxon>Streptophyta</taxon>
        <taxon>Embryophyta</taxon>
        <taxon>Tracheophyta</taxon>
        <taxon>Spermatophyta</taxon>
        <taxon>Magnoliopsida</taxon>
        <taxon>Liliopsida</taxon>
        <taxon>Poales</taxon>
        <taxon>Poaceae</taxon>
        <taxon>BOP clade</taxon>
        <taxon>Oryzoideae</taxon>
        <taxon>Oryzeae</taxon>
        <taxon>Oryzinae</taxon>
        <taxon>Oryza</taxon>
        <taxon>Oryza meyeriana</taxon>
    </lineage>
</organism>
<reference evidence="2 3" key="1">
    <citation type="submission" date="2019-11" db="EMBL/GenBank/DDBJ databases">
        <title>Whole genome sequence of Oryza granulata.</title>
        <authorList>
            <person name="Li W."/>
        </authorList>
    </citation>
    <scope>NUCLEOTIDE SEQUENCE [LARGE SCALE GENOMIC DNA]</scope>
    <source>
        <strain evidence="3">cv. Menghai</strain>
        <tissue evidence="2">Leaf</tissue>
    </source>
</reference>
<gene>
    <name evidence="2" type="ORF">E2562_010090</name>
</gene>
<keyword evidence="3" id="KW-1185">Reference proteome</keyword>
<feature type="compositionally biased region" description="Low complexity" evidence="1">
    <location>
        <begin position="147"/>
        <end position="160"/>
    </location>
</feature>
<feature type="compositionally biased region" description="Basic residues" evidence="1">
    <location>
        <begin position="304"/>
        <end position="317"/>
    </location>
</feature>
<accession>A0A6G1EKD9</accession>
<dbReference type="AlphaFoldDB" id="A0A6G1EKD9"/>
<proteinExistence type="predicted"/>
<name>A0A6G1EKD9_9ORYZ</name>
<comment type="caution">
    <text evidence="2">The sequence shown here is derived from an EMBL/GenBank/DDBJ whole genome shotgun (WGS) entry which is preliminary data.</text>
</comment>
<feature type="compositionally biased region" description="Pro residues" evidence="1">
    <location>
        <begin position="176"/>
        <end position="204"/>
    </location>
</feature>